<gene>
    <name evidence="1" type="ORF">NIES2119_03540</name>
</gene>
<evidence type="ECO:0000313" key="2">
    <source>
        <dbReference type="Proteomes" id="UP000185860"/>
    </source>
</evidence>
<dbReference type="EMBL" id="MRCE01000003">
    <property type="protein sequence ID" value="OKH40033.1"/>
    <property type="molecule type" value="Genomic_DNA"/>
</dbReference>
<organism evidence="1 2">
    <name type="scientific">[Phormidium ambiguum] IAM M-71</name>
    <dbReference type="NCBI Taxonomy" id="454136"/>
    <lineage>
        <taxon>Bacteria</taxon>
        <taxon>Bacillati</taxon>
        <taxon>Cyanobacteriota</taxon>
        <taxon>Cyanophyceae</taxon>
        <taxon>Oscillatoriophycideae</taxon>
        <taxon>Aerosakkonematales</taxon>
        <taxon>Aerosakkonemataceae</taxon>
        <taxon>Floridanema</taxon>
    </lineage>
</organism>
<protein>
    <submittedName>
        <fullName evidence="1">Uncharacterized protein</fullName>
    </submittedName>
</protein>
<comment type="caution">
    <text evidence="1">The sequence shown here is derived from an EMBL/GenBank/DDBJ whole genome shotgun (WGS) entry which is preliminary data.</text>
</comment>
<sequence>MQNRWADQKLKTCEASLLCLEAAWKQYLQATKGIKEALADGMAIALLEQTYPLNWEKVWQAIRHNKSWGHKSYQLWKWLQQGEVIQQHLMQIELIMADYRLQIHNSGKKATEFWQGYAEGKVLCRTPCEESPKINGSPTPYQKGVLLGWRYAIVKHEIQTRLYCCRKTTADLFTWG</sequence>
<proteinExistence type="predicted"/>
<evidence type="ECO:0000313" key="1">
    <source>
        <dbReference type="EMBL" id="OKH40033.1"/>
    </source>
</evidence>
<dbReference type="STRING" id="454136.NIES2119_03540"/>
<name>A0A1U7IRL8_9CYAN</name>
<accession>A0A1U7IRL8</accession>
<dbReference type="RefSeq" id="WP_073592096.1">
    <property type="nucleotide sequence ID" value="NZ_MRCE01000003.1"/>
</dbReference>
<dbReference type="Proteomes" id="UP000185860">
    <property type="component" value="Unassembled WGS sequence"/>
</dbReference>
<dbReference type="AlphaFoldDB" id="A0A1U7IRL8"/>
<reference evidence="1 2" key="1">
    <citation type="submission" date="2016-11" db="EMBL/GenBank/DDBJ databases">
        <title>Draft Genome Sequences of Nine Cyanobacterial Strains from Diverse Habitats.</title>
        <authorList>
            <person name="Zhu T."/>
            <person name="Hou S."/>
            <person name="Lu X."/>
            <person name="Hess W.R."/>
        </authorList>
    </citation>
    <scope>NUCLEOTIDE SEQUENCE [LARGE SCALE GENOMIC DNA]</scope>
    <source>
        <strain evidence="1 2">IAM M-71</strain>
    </source>
</reference>